<dbReference type="SUPFAM" id="SSF47862">
    <property type="entry name" value="Saposin"/>
    <property type="match status" value="1"/>
</dbReference>
<keyword evidence="18" id="KW-1185">Reference proteome</keyword>
<gene>
    <name evidence="17" type="ORF">BV898_03736</name>
</gene>
<feature type="disulfide bond" evidence="14">
    <location>
        <begin position="361"/>
        <end position="409"/>
    </location>
</feature>
<feature type="binding site" evidence="13">
    <location>
        <position position="437"/>
    </location>
    <ligand>
        <name>Zn(2+)</name>
        <dbReference type="ChEBI" id="CHEBI:29105"/>
        <label>1</label>
    </ligand>
</feature>
<dbReference type="InterPro" id="IPR008139">
    <property type="entry name" value="SaposinB_dom"/>
</dbReference>
<evidence type="ECO:0000313" key="17">
    <source>
        <dbReference type="EMBL" id="OQV22234.1"/>
    </source>
</evidence>
<keyword evidence="6 12" id="KW-0378">Hydrolase</keyword>
<keyword evidence="7 13" id="KW-0862">Zinc</keyword>
<evidence type="ECO:0000256" key="11">
    <source>
        <dbReference type="ARBA" id="ARBA00047268"/>
    </source>
</evidence>
<dbReference type="CDD" id="cd00842">
    <property type="entry name" value="MPP_ASMase"/>
    <property type="match status" value="1"/>
</dbReference>
<keyword evidence="3" id="KW-0964">Secreted</keyword>
<feature type="disulfide bond" evidence="14">
    <location>
        <begin position="67"/>
        <end position="143"/>
    </location>
</feature>
<evidence type="ECO:0000256" key="5">
    <source>
        <dbReference type="ARBA" id="ARBA00022729"/>
    </source>
</evidence>
<accession>A0A1W0X4G9</accession>
<evidence type="ECO:0000256" key="12">
    <source>
        <dbReference type="PIRNR" id="PIRNR000948"/>
    </source>
</evidence>
<dbReference type="PANTHER" id="PTHR10340:SF34">
    <property type="entry name" value="SPHINGOMYELIN PHOSPHODIESTERASE"/>
    <property type="match status" value="1"/>
</dbReference>
<dbReference type="FunFam" id="3.60.21.10:FF:000077">
    <property type="entry name" value="Sphingomyelin phosphodiesterase"/>
    <property type="match status" value="1"/>
</dbReference>
<comment type="similarity">
    <text evidence="2 12">Belongs to the acid sphingomyelinase family.</text>
</comment>
<evidence type="ECO:0000256" key="9">
    <source>
        <dbReference type="ARBA" id="ARBA00023180"/>
    </source>
</evidence>
<dbReference type="PIRSF" id="PIRSF000948">
    <property type="entry name" value="Sphingomy_PDE"/>
    <property type="match status" value="1"/>
</dbReference>
<evidence type="ECO:0000256" key="4">
    <source>
        <dbReference type="ARBA" id="ARBA00022723"/>
    </source>
</evidence>
<feature type="binding site" evidence="13">
    <location>
        <position position="254"/>
    </location>
    <ligand>
        <name>Zn(2+)</name>
        <dbReference type="ChEBI" id="CHEBI:29105"/>
        <label>1</label>
    </ligand>
</feature>
<evidence type="ECO:0000256" key="14">
    <source>
        <dbReference type="PIRSR" id="PIRSR000948-2"/>
    </source>
</evidence>
<keyword evidence="4 13" id="KW-0479">Metal-binding</keyword>
<evidence type="ECO:0000256" key="6">
    <source>
        <dbReference type="ARBA" id="ARBA00022801"/>
    </source>
</evidence>
<evidence type="ECO:0000313" key="18">
    <source>
        <dbReference type="Proteomes" id="UP000192578"/>
    </source>
</evidence>
<dbReference type="InterPro" id="IPR004843">
    <property type="entry name" value="Calcineurin-like_PHP"/>
</dbReference>
<feature type="disulfide bond" evidence="14">
    <location>
        <begin position="70"/>
        <end position="135"/>
    </location>
</feature>
<feature type="disulfide bond" evidence="14">
    <location>
        <begin position="205"/>
        <end position="226"/>
    </location>
</feature>
<dbReference type="InterPro" id="IPR029052">
    <property type="entry name" value="Metallo-depent_PP-like"/>
</dbReference>
<dbReference type="SUPFAM" id="SSF56300">
    <property type="entry name" value="Metallo-dependent phosphatases"/>
    <property type="match status" value="1"/>
</dbReference>
<evidence type="ECO:0000256" key="8">
    <source>
        <dbReference type="ARBA" id="ARBA00023157"/>
    </source>
</evidence>
<protein>
    <recommendedName>
        <fullName evidence="12">Sphingomyelin phosphodiesterase</fullName>
        <ecNumber evidence="12">3.1.4.12</ecNumber>
    </recommendedName>
</protein>
<feature type="disulfide bond" evidence="14">
    <location>
        <begin position="564"/>
        <end position="568"/>
    </location>
</feature>
<dbReference type="GO" id="GO:0016020">
    <property type="term" value="C:membrane"/>
    <property type="evidence" value="ECO:0007669"/>
    <property type="project" value="GOC"/>
</dbReference>
<sequence>MRHLAIFFALITAASVGALQQQPGGSSSIFSQITPFSPETLGVFASVAKLKANWGYSKWKINQKITCDSCIFGFTTLQTLLKLHMPADKIAAIIENICVDLEIEPRLVCRGVLESFRPETFYVLQHVPYSPGEMCNFVTGASCAVDPPGTHWSLPLPDVPKPPAKDIPPPAPNAPRLRVLHLSDLHFDMFYQEGANAECSDPLCCRRENGAPVGKPAGRWGDSRNCDSPVRLMENMFSWISANEKVDYILWTGDLPAHDIWNQTKQMQLLVLKMTTKYLRGFFPNTPVFPALGNHESSPVDSFPPRFINDTNSIKWLYDALATTWNQWLPADAIKTVSHGGFYRVKVFPGFRIISLNTNYCNNMNWWLLINMTDPDNELQWLITELQDAENTGDKVHIIGHIPPGSGDCLRVWSQNYFRIIARYEDTIRGQYYGHEHSDSMHIYYDPANEAHVTGLSFLGPSVTPYQGFNPGYRIYTIDGNYANSSWVTLDHETYIANLTEANDSGNPPKWFKEYSAKEAYGLEQLLPADWDALMNDMETDDVLFHKFWQYYWKSEDKSVSVGCDAPCRKYLLCRIRARSENCVKVQ</sequence>
<feature type="signal peptide" evidence="15">
    <location>
        <begin position="1"/>
        <end position="18"/>
    </location>
</feature>
<dbReference type="Proteomes" id="UP000192578">
    <property type="component" value="Unassembled WGS sequence"/>
</dbReference>
<dbReference type="InterPro" id="IPR011001">
    <property type="entry name" value="Saposin-like"/>
</dbReference>
<comment type="function">
    <text evidence="12">Converts sphingomyelin to ceramide.</text>
</comment>
<feature type="binding site" evidence="13">
    <location>
        <position position="254"/>
    </location>
    <ligand>
        <name>Zn(2+)</name>
        <dbReference type="ChEBI" id="CHEBI:29105"/>
        <label>2</label>
    </ligand>
</feature>
<organism evidence="17 18">
    <name type="scientific">Hypsibius exemplaris</name>
    <name type="common">Freshwater tardigrade</name>
    <dbReference type="NCBI Taxonomy" id="2072580"/>
    <lineage>
        <taxon>Eukaryota</taxon>
        <taxon>Metazoa</taxon>
        <taxon>Ecdysozoa</taxon>
        <taxon>Tardigrada</taxon>
        <taxon>Eutardigrada</taxon>
        <taxon>Parachela</taxon>
        <taxon>Hypsibioidea</taxon>
        <taxon>Hypsibiidae</taxon>
        <taxon>Hypsibius</taxon>
    </lineage>
</organism>
<name>A0A1W0X4G9_HYPEX</name>
<dbReference type="OrthoDB" id="282973at2759"/>
<dbReference type="InterPro" id="IPR011160">
    <property type="entry name" value="Sphingomy_PDE"/>
</dbReference>
<feature type="binding site" evidence="13">
    <location>
        <position position="294"/>
    </location>
    <ligand>
        <name>Zn(2+)</name>
        <dbReference type="ChEBI" id="CHEBI:29105"/>
        <label>2</label>
    </ligand>
</feature>
<dbReference type="AlphaFoldDB" id="A0A1W0X4G9"/>
<comment type="caution">
    <text evidence="17">The sequence shown here is derived from an EMBL/GenBank/DDBJ whole genome shotgun (WGS) entry which is preliminary data.</text>
</comment>
<dbReference type="GO" id="GO:0046872">
    <property type="term" value="F:metal ion binding"/>
    <property type="evidence" value="ECO:0007669"/>
    <property type="project" value="UniProtKB-KW"/>
</dbReference>
<dbReference type="InterPro" id="IPR045473">
    <property type="entry name" value="ASM_C"/>
</dbReference>
<dbReference type="GO" id="GO:0005615">
    <property type="term" value="C:extracellular space"/>
    <property type="evidence" value="ECO:0007669"/>
    <property type="project" value="TreeGrafter"/>
</dbReference>
<feature type="binding site" evidence="13">
    <location>
        <position position="401"/>
    </location>
    <ligand>
        <name>Zn(2+)</name>
        <dbReference type="ChEBI" id="CHEBI:29105"/>
        <label>2</label>
    </ligand>
</feature>
<proteinExistence type="inferred from homology"/>
<feature type="domain" description="Saposin B-type" evidence="16">
    <location>
        <begin position="63"/>
        <end position="147"/>
    </location>
</feature>
<evidence type="ECO:0000259" key="16">
    <source>
        <dbReference type="PROSITE" id="PS50015"/>
    </source>
</evidence>
<evidence type="ECO:0000256" key="15">
    <source>
        <dbReference type="SAM" id="SignalP"/>
    </source>
</evidence>
<reference evidence="18" key="1">
    <citation type="submission" date="2017-01" db="EMBL/GenBank/DDBJ databases">
        <title>Comparative genomics of anhydrobiosis in the tardigrade Hypsibius dujardini.</title>
        <authorList>
            <person name="Yoshida Y."/>
            <person name="Koutsovoulos G."/>
            <person name="Laetsch D."/>
            <person name="Stevens L."/>
            <person name="Kumar S."/>
            <person name="Horikawa D."/>
            <person name="Ishino K."/>
            <person name="Komine S."/>
            <person name="Tomita M."/>
            <person name="Blaxter M."/>
            <person name="Arakawa K."/>
        </authorList>
    </citation>
    <scope>NUCLEOTIDE SEQUENCE [LARGE SCALE GENOMIC DNA]</scope>
    <source>
        <strain evidence="18">Z151</strain>
    </source>
</reference>
<dbReference type="Pfam" id="PF00149">
    <property type="entry name" value="Metallophos"/>
    <property type="match status" value="1"/>
</dbReference>
<dbReference type="GO" id="GO:0004767">
    <property type="term" value="F:sphingomyelin phosphodiesterase activity"/>
    <property type="evidence" value="ECO:0007669"/>
    <property type="project" value="UniProtKB-UniRule"/>
</dbReference>
<evidence type="ECO:0000256" key="7">
    <source>
        <dbReference type="ARBA" id="ARBA00022833"/>
    </source>
</evidence>
<evidence type="ECO:0000256" key="1">
    <source>
        <dbReference type="ARBA" id="ARBA00004613"/>
    </source>
</evidence>
<feature type="disulfide bond" evidence="14">
    <location>
        <begin position="98"/>
        <end position="109"/>
    </location>
</feature>
<keyword evidence="5 15" id="KW-0732">Signal</keyword>
<dbReference type="GO" id="GO:0046513">
    <property type="term" value="P:ceramide biosynthetic process"/>
    <property type="evidence" value="ECO:0007669"/>
    <property type="project" value="UniProtKB-ARBA"/>
</dbReference>
<keyword evidence="9" id="KW-0325">Glycoprotein</keyword>
<comment type="catalytic activity">
    <reaction evidence="11">
        <text>a sphingomyelin + H2O = phosphocholine + an N-acylsphing-4-enine + H(+)</text>
        <dbReference type="Rhea" id="RHEA:19253"/>
        <dbReference type="ChEBI" id="CHEBI:15377"/>
        <dbReference type="ChEBI" id="CHEBI:15378"/>
        <dbReference type="ChEBI" id="CHEBI:17636"/>
        <dbReference type="ChEBI" id="CHEBI:52639"/>
        <dbReference type="ChEBI" id="CHEBI:295975"/>
        <dbReference type="EC" id="3.1.4.12"/>
    </reaction>
    <physiologicalReaction direction="left-to-right" evidence="11">
        <dbReference type="Rhea" id="RHEA:19254"/>
    </physiologicalReaction>
</comment>
<feature type="binding site" evidence="13">
    <location>
        <position position="186"/>
    </location>
    <ligand>
        <name>Zn(2+)</name>
        <dbReference type="ChEBI" id="CHEBI:29105"/>
        <label>1</label>
    </ligand>
</feature>
<evidence type="ECO:0000256" key="3">
    <source>
        <dbReference type="ARBA" id="ARBA00022525"/>
    </source>
</evidence>
<keyword evidence="8 14" id="KW-1015">Disulfide bond</keyword>
<dbReference type="Gene3D" id="3.60.21.10">
    <property type="match status" value="1"/>
</dbReference>
<dbReference type="PANTHER" id="PTHR10340">
    <property type="entry name" value="SPHINGOMYELIN PHOSPHODIESTERASE"/>
    <property type="match status" value="1"/>
</dbReference>
<evidence type="ECO:0000256" key="2">
    <source>
        <dbReference type="ARBA" id="ARBA00008234"/>
    </source>
</evidence>
<dbReference type="InterPro" id="IPR041805">
    <property type="entry name" value="ASMase/PPN1_MPP"/>
</dbReference>
<feature type="binding site" evidence="13">
    <location>
        <position position="435"/>
    </location>
    <ligand>
        <name>Zn(2+)</name>
        <dbReference type="ChEBI" id="CHEBI:29105"/>
        <label>2</label>
    </ligand>
</feature>
<evidence type="ECO:0000256" key="10">
    <source>
        <dbReference type="ARBA" id="ARBA00023295"/>
    </source>
</evidence>
<keyword evidence="10 12" id="KW-0326">Glycosidase</keyword>
<dbReference type="PROSITE" id="PS50015">
    <property type="entry name" value="SAP_B"/>
    <property type="match status" value="1"/>
</dbReference>
<comment type="subcellular location">
    <subcellularLocation>
        <location evidence="1">Secreted</location>
    </subcellularLocation>
</comment>
<dbReference type="Pfam" id="PF19272">
    <property type="entry name" value="ASMase_C"/>
    <property type="match status" value="1"/>
</dbReference>
<feature type="chain" id="PRO_5012551588" description="Sphingomyelin phosphodiesterase" evidence="15">
    <location>
        <begin position="19"/>
        <end position="587"/>
    </location>
</feature>
<feature type="disulfide bond" evidence="14">
    <location>
        <begin position="199"/>
        <end position="204"/>
    </location>
</feature>
<dbReference type="EMBL" id="MTYJ01000018">
    <property type="protein sequence ID" value="OQV22234.1"/>
    <property type="molecule type" value="Genomic_DNA"/>
</dbReference>
<feature type="binding site" evidence="13">
    <location>
        <position position="184"/>
    </location>
    <ligand>
        <name>Zn(2+)</name>
        <dbReference type="ChEBI" id="CHEBI:29105"/>
        <label>1</label>
    </ligand>
</feature>
<dbReference type="EC" id="3.1.4.12" evidence="12"/>
<evidence type="ECO:0000256" key="13">
    <source>
        <dbReference type="PIRSR" id="PIRSR000948-1"/>
    </source>
</evidence>
<dbReference type="GO" id="GO:0006685">
    <property type="term" value="P:sphingomyelin catabolic process"/>
    <property type="evidence" value="ECO:0007669"/>
    <property type="project" value="UniProtKB-UniRule"/>
</dbReference>
<comment type="cofactor">
    <cofactor evidence="13">
        <name>Zn(2+)</name>
        <dbReference type="ChEBI" id="CHEBI:29105"/>
    </cofactor>
    <text evidence="13">Binds 2 Zn(2+) ions per subunit.</text>
</comment>
<dbReference type="GO" id="GO:0016798">
    <property type="term" value="F:hydrolase activity, acting on glycosyl bonds"/>
    <property type="evidence" value="ECO:0007669"/>
    <property type="project" value="UniProtKB-KW"/>
</dbReference>